<evidence type="ECO:0000256" key="3">
    <source>
        <dbReference type="ARBA" id="ARBA00022617"/>
    </source>
</evidence>
<reference evidence="7" key="2">
    <citation type="journal article" date="2021" name="Data Brief">
        <title>Draft genome sequence data of the facultative, thermophilic, xylanolytic bacterium Paenibacillus sp. strain DA-C8.</title>
        <authorList>
            <person name="Chhe C."/>
            <person name="Uke A."/>
            <person name="Baramee S."/>
            <person name="Ungkulpasvich U."/>
            <person name="Tachaapaikoon C."/>
            <person name="Pason P."/>
            <person name="Waeonukul R."/>
            <person name="Ratanakhanokchai K."/>
            <person name="Kosugi A."/>
        </authorList>
    </citation>
    <scope>NUCLEOTIDE SEQUENCE</scope>
    <source>
        <strain evidence="7">DA-C8</strain>
    </source>
</reference>
<dbReference type="InterPro" id="IPR044203">
    <property type="entry name" value="GlbO/GLB3-like"/>
</dbReference>
<comment type="cofactor">
    <cofactor evidence="1">
        <name>heme</name>
        <dbReference type="ChEBI" id="CHEBI:30413"/>
    </cofactor>
</comment>
<protein>
    <recommendedName>
        <fullName evidence="9">Hemoglobin</fullName>
    </recommendedName>
</protein>
<dbReference type="SUPFAM" id="SSF46458">
    <property type="entry name" value="Globin-like"/>
    <property type="match status" value="1"/>
</dbReference>
<evidence type="ECO:0000256" key="1">
    <source>
        <dbReference type="ARBA" id="ARBA00001971"/>
    </source>
</evidence>
<dbReference type="FunFam" id="1.10.490.10:FF:000004">
    <property type="entry name" value="Group 2 hemoglobin yjbI"/>
    <property type="match status" value="1"/>
</dbReference>
<evidence type="ECO:0000313" key="8">
    <source>
        <dbReference type="Proteomes" id="UP000654993"/>
    </source>
</evidence>
<accession>A0A916QDV5</accession>
<dbReference type="GO" id="GO:0046872">
    <property type="term" value="F:metal ion binding"/>
    <property type="evidence" value="ECO:0007669"/>
    <property type="project" value="UniProtKB-KW"/>
</dbReference>
<organism evidence="7 8">
    <name type="scientific">Insulibacter thermoxylanivorax</name>
    <dbReference type="NCBI Taxonomy" id="2749268"/>
    <lineage>
        <taxon>Bacteria</taxon>
        <taxon>Bacillati</taxon>
        <taxon>Bacillota</taxon>
        <taxon>Bacilli</taxon>
        <taxon>Bacillales</taxon>
        <taxon>Paenibacillaceae</taxon>
        <taxon>Insulibacter</taxon>
    </lineage>
</organism>
<dbReference type="InterPro" id="IPR012292">
    <property type="entry name" value="Globin/Proto"/>
</dbReference>
<dbReference type="GO" id="GO:0020037">
    <property type="term" value="F:heme binding"/>
    <property type="evidence" value="ECO:0007669"/>
    <property type="project" value="InterPro"/>
</dbReference>
<dbReference type="InterPro" id="IPR001486">
    <property type="entry name" value="Hemoglobin_trunc"/>
</dbReference>
<comment type="caution">
    <text evidence="7">The sequence shown here is derived from an EMBL/GenBank/DDBJ whole genome shotgun (WGS) entry which is preliminary data.</text>
</comment>
<dbReference type="CDD" id="cd14772">
    <property type="entry name" value="TrHb2_Bs-trHb-like_O"/>
    <property type="match status" value="1"/>
</dbReference>
<dbReference type="AlphaFoldDB" id="A0A916QDV5"/>
<reference evidence="7" key="1">
    <citation type="submission" date="2020-08" db="EMBL/GenBank/DDBJ databases">
        <authorList>
            <person name="Uke A."/>
            <person name="Chhe C."/>
            <person name="Baramee S."/>
            <person name="Kosugi A."/>
        </authorList>
    </citation>
    <scope>NUCLEOTIDE SEQUENCE</scope>
    <source>
        <strain evidence="7">DA-C8</strain>
    </source>
</reference>
<dbReference type="Gene3D" id="1.10.490.10">
    <property type="entry name" value="Globins"/>
    <property type="match status" value="1"/>
</dbReference>
<evidence type="ECO:0008006" key="9">
    <source>
        <dbReference type="Google" id="ProtNLM"/>
    </source>
</evidence>
<dbReference type="Proteomes" id="UP000654993">
    <property type="component" value="Unassembled WGS sequence"/>
</dbReference>
<dbReference type="EMBL" id="BMAQ01000030">
    <property type="protein sequence ID" value="GFR38936.1"/>
    <property type="molecule type" value="Genomic_DNA"/>
</dbReference>
<sequence>MGQAKTKTPYELIGGEETLQKLVDAFYPKVYSDPRLAPLFQGDMELIKEKQRLFLTQFLGGPPLYSDRYGHPMMRARHLPFEITPSRAEAWLDCMRQAMDEIGLTGLIRDYFYERLKLTAYHMVNTDEPGS</sequence>
<dbReference type="GO" id="GO:0019825">
    <property type="term" value="F:oxygen binding"/>
    <property type="evidence" value="ECO:0007669"/>
    <property type="project" value="InterPro"/>
</dbReference>
<keyword evidence="5" id="KW-0408">Iron</keyword>
<dbReference type="Pfam" id="PF01152">
    <property type="entry name" value="Bac_globin"/>
    <property type="match status" value="1"/>
</dbReference>
<dbReference type="InterPro" id="IPR009050">
    <property type="entry name" value="Globin-like_sf"/>
</dbReference>
<keyword evidence="3" id="KW-0349">Heme</keyword>
<comment type="similarity">
    <text evidence="6">Belongs to the truncated hemoglobin family. Group II subfamily.</text>
</comment>
<dbReference type="PANTHER" id="PTHR47366:SF1">
    <property type="entry name" value="TWO-ON-TWO HEMOGLOBIN-3"/>
    <property type="match status" value="1"/>
</dbReference>
<keyword evidence="8" id="KW-1185">Reference proteome</keyword>
<dbReference type="GO" id="GO:0005344">
    <property type="term" value="F:oxygen carrier activity"/>
    <property type="evidence" value="ECO:0007669"/>
    <property type="project" value="InterPro"/>
</dbReference>
<evidence type="ECO:0000256" key="4">
    <source>
        <dbReference type="ARBA" id="ARBA00022723"/>
    </source>
</evidence>
<evidence type="ECO:0000313" key="7">
    <source>
        <dbReference type="EMBL" id="GFR38936.1"/>
    </source>
</evidence>
<evidence type="ECO:0000256" key="2">
    <source>
        <dbReference type="ARBA" id="ARBA00022448"/>
    </source>
</evidence>
<dbReference type="PANTHER" id="PTHR47366">
    <property type="entry name" value="TWO-ON-TWO HEMOGLOBIN-3"/>
    <property type="match status" value="1"/>
</dbReference>
<keyword evidence="2" id="KW-0813">Transport</keyword>
<gene>
    <name evidence="7" type="ORF">PRECH8_22320</name>
</gene>
<keyword evidence="4" id="KW-0479">Metal-binding</keyword>
<evidence type="ECO:0000256" key="6">
    <source>
        <dbReference type="ARBA" id="ARBA00034496"/>
    </source>
</evidence>
<dbReference type="RefSeq" id="WP_200967142.1">
    <property type="nucleotide sequence ID" value="NZ_BMAQ01000030.1"/>
</dbReference>
<proteinExistence type="inferred from homology"/>
<evidence type="ECO:0000256" key="5">
    <source>
        <dbReference type="ARBA" id="ARBA00023004"/>
    </source>
</evidence>
<name>A0A916QDV5_9BACL</name>